<feature type="region of interest" description="Disordered" evidence="1">
    <location>
        <begin position="56"/>
        <end position="77"/>
    </location>
</feature>
<evidence type="ECO:0000259" key="2">
    <source>
        <dbReference type="Pfam" id="PF04167"/>
    </source>
</evidence>
<keyword evidence="4" id="KW-1185">Reference proteome</keyword>
<reference evidence="3" key="1">
    <citation type="submission" date="2020-12" db="EMBL/GenBank/DDBJ databases">
        <title>Prauserella sp. ASG 168, a novel actinomycete isolated from cave rock.</title>
        <authorList>
            <person name="Suriyachadkun C."/>
        </authorList>
    </citation>
    <scope>NUCLEOTIDE SEQUENCE</scope>
    <source>
        <strain evidence="3">ASG 168</strain>
    </source>
</reference>
<feature type="compositionally biased region" description="Basic residues" evidence="1">
    <location>
        <begin position="126"/>
        <end position="148"/>
    </location>
</feature>
<feature type="compositionally biased region" description="Basic residues" evidence="1">
    <location>
        <begin position="105"/>
        <end position="117"/>
    </location>
</feature>
<feature type="domain" description="DUF402" evidence="2">
    <location>
        <begin position="375"/>
        <end position="497"/>
    </location>
</feature>
<proteinExistence type="predicted"/>
<dbReference type="InterPro" id="IPR007295">
    <property type="entry name" value="DUF402"/>
</dbReference>
<dbReference type="InterPro" id="IPR035930">
    <property type="entry name" value="FomD-like_sf"/>
</dbReference>
<feature type="compositionally biased region" description="Basic residues" evidence="1">
    <location>
        <begin position="158"/>
        <end position="177"/>
    </location>
</feature>
<evidence type="ECO:0000313" key="3">
    <source>
        <dbReference type="EMBL" id="MBK1786197.1"/>
    </source>
</evidence>
<dbReference type="Pfam" id="PF04167">
    <property type="entry name" value="DUF402"/>
    <property type="match status" value="1"/>
</dbReference>
<feature type="compositionally biased region" description="Low complexity" evidence="1">
    <location>
        <begin position="190"/>
        <end position="205"/>
    </location>
</feature>
<evidence type="ECO:0000313" key="4">
    <source>
        <dbReference type="Proteomes" id="UP000635245"/>
    </source>
</evidence>
<dbReference type="Proteomes" id="UP000635245">
    <property type="component" value="Unassembled WGS sequence"/>
</dbReference>
<evidence type="ECO:0000256" key="1">
    <source>
        <dbReference type="SAM" id="MobiDB-lite"/>
    </source>
</evidence>
<comment type="caution">
    <text evidence="3">The sequence shown here is derived from an EMBL/GenBank/DDBJ whole genome shotgun (WGS) entry which is preliminary data.</text>
</comment>
<feature type="compositionally biased region" description="Basic residues" evidence="1">
    <location>
        <begin position="270"/>
        <end position="287"/>
    </location>
</feature>
<dbReference type="EMBL" id="JAENJH010000004">
    <property type="protein sequence ID" value="MBK1786197.1"/>
    <property type="molecule type" value="Genomic_DNA"/>
</dbReference>
<feature type="compositionally biased region" description="Gly residues" evidence="1">
    <location>
        <begin position="297"/>
        <end position="306"/>
    </location>
</feature>
<dbReference type="AlphaFoldDB" id="A0A934QTV1"/>
<accession>A0A934QTV1</accession>
<protein>
    <submittedName>
        <fullName evidence="3">DUF402 domain-containing protein</fullName>
    </submittedName>
</protein>
<sequence length="525" mass="58165">MLLTASRPGRGRCERAGRCGHSRRARRRVLGGGVVAARRGRARRRAGVLCSVDGAGSGGQVGHAVPRSARDGGARPRRLLRRGADGLRGARLAVAGRGRPGALDRRRRPGRHGHRRLLAPLDHWAAHRRRRRVRGRQRRHRARHRSQRPRTAESHRDAARRRRALPARHGTHARAARHRDGGRARGRRGGAVPARARPAGALGDVVARRARRRRRGGTATRARRRRGAGDRDRRAGRAHRRAGGTGAAQPGGGHSRLCADHRPARGAARPGRRAVRRRGARAGRGTRRRDPDQGTHGARGGDGRAVGGVVRRAGVRRVRWLPGQTAVLSFVRPDSSVGQQHPLRVLADDGARLLGWLPEGTRIVGSRLADGRDQREAPLEERFTTPRVRVRDHWRGTSTLRLVCEGVWSSVWWFFDERGDFTGWYVNLEIPLGRDALGPKRIDGVLDVAVDPDRSWAWKDEDEAQAALRAGRLTEAELALLREEGLRYVALAEAGEFPFDGTYTDFRPDPAWPRPELPGELLRDL</sequence>
<feature type="compositionally biased region" description="Basic residues" evidence="1">
    <location>
        <begin position="208"/>
        <end position="226"/>
    </location>
</feature>
<feature type="region of interest" description="Disordered" evidence="1">
    <location>
        <begin position="95"/>
        <end position="306"/>
    </location>
</feature>
<feature type="compositionally biased region" description="Gly residues" evidence="1">
    <location>
        <begin position="243"/>
        <end position="254"/>
    </location>
</feature>
<organism evidence="3 4">
    <name type="scientific">Prauserella cavernicola</name>
    <dbReference type="NCBI Taxonomy" id="2800127"/>
    <lineage>
        <taxon>Bacteria</taxon>
        <taxon>Bacillati</taxon>
        <taxon>Actinomycetota</taxon>
        <taxon>Actinomycetes</taxon>
        <taxon>Pseudonocardiales</taxon>
        <taxon>Pseudonocardiaceae</taxon>
        <taxon>Prauserella</taxon>
    </lineage>
</organism>
<dbReference type="Gene3D" id="2.40.380.10">
    <property type="entry name" value="FomD-like"/>
    <property type="match status" value="1"/>
</dbReference>
<gene>
    <name evidence="3" type="ORF">JHE00_17855</name>
</gene>
<dbReference type="SUPFAM" id="SSF159234">
    <property type="entry name" value="FomD-like"/>
    <property type="match status" value="1"/>
</dbReference>
<name>A0A934QTV1_9PSEU</name>